<evidence type="ECO:0000256" key="1">
    <source>
        <dbReference type="ARBA" id="ARBA00005437"/>
    </source>
</evidence>
<evidence type="ECO:0008006" key="4">
    <source>
        <dbReference type="Google" id="ProtNLM"/>
    </source>
</evidence>
<evidence type="ECO:0000313" key="2">
    <source>
        <dbReference type="EMBL" id="KAF1924595.1"/>
    </source>
</evidence>
<dbReference type="GeneID" id="54355970"/>
<evidence type="ECO:0000313" key="3">
    <source>
        <dbReference type="Proteomes" id="UP000800082"/>
    </source>
</evidence>
<dbReference type="InterPro" id="IPR038595">
    <property type="entry name" value="LOR_sf"/>
</dbReference>
<sequence>MAHLAQVPSPVGIFPQFFARSSETLVLKEKVLSLTGDDFHIKLANGTPILRVAGKVMSISGRKKVFDEQGNHIFDIVKEHFHIHTTFRVEDAHEKKIMEVKSSFKLMGSKATATFTSQSGKQEILTMRGNWFDTTADITDEAQGNAVVARIDRKLLSGKDIFFGQQTYAVTVAPGVDMALIAALCICLDEKNNEGGS</sequence>
<dbReference type="PANTHER" id="PTHR31087">
    <property type="match status" value="1"/>
</dbReference>
<dbReference type="AlphaFoldDB" id="A0A6A5R8Q6"/>
<reference evidence="2" key="1">
    <citation type="journal article" date="2020" name="Stud. Mycol.">
        <title>101 Dothideomycetes genomes: a test case for predicting lifestyles and emergence of pathogens.</title>
        <authorList>
            <person name="Haridas S."/>
            <person name="Albert R."/>
            <person name="Binder M."/>
            <person name="Bloem J."/>
            <person name="Labutti K."/>
            <person name="Salamov A."/>
            <person name="Andreopoulos B."/>
            <person name="Baker S."/>
            <person name="Barry K."/>
            <person name="Bills G."/>
            <person name="Bluhm B."/>
            <person name="Cannon C."/>
            <person name="Castanera R."/>
            <person name="Culley D."/>
            <person name="Daum C."/>
            <person name="Ezra D."/>
            <person name="Gonzalez J."/>
            <person name="Henrissat B."/>
            <person name="Kuo A."/>
            <person name="Liang C."/>
            <person name="Lipzen A."/>
            <person name="Lutzoni F."/>
            <person name="Magnuson J."/>
            <person name="Mondo S."/>
            <person name="Nolan M."/>
            <person name="Ohm R."/>
            <person name="Pangilinan J."/>
            <person name="Park H.-J."/>
            <person name="Ramirez L."/>
            <person name="Alfaro M."/>
            <person name="Sun H."/>
            <person name="Tritt A."/>
            <person name="Yoshinaga Y."/>
            <person name="Zwiers L.-H."/>
            <person name="Turgeon B."/>
            <person name="Goodwin S."/>
            <person name="Spatafora J."/>
            <person name="Crous P."/>
            <person name="Grigoriev I."/>
        </authorList>
    </citation>
    <scope>NUCLEOTIDE SEQUENCE</scope>
    <source>
        <strain evidence="2">CBS 183.55</strain>
    </source>
</reference>
<organism evidence="2 3">
    <name type="scientific">Didymella exigua CBS 183.55</name>
    <dbReference type="NCBI Taxonomy" id="1150837"/>
    <lineage>
        <taxon>Eukaryota</taxon>
        <taxon>Fungi</taxon>
        <taxon>Dikarya</taxon>
        <taxon>Ascomycota</taxon>
        <taxon>Pezizomycotina</taxon>
        <taxon>Dothideomycetes</taxon>
        <taxon>Pleosporomycetidae</taxon>
        <taxon>Pleosporales</taxon>
        <taxon>Pleosporineae</taxon>
        <taxon>Didymellaceae</taxon>
        <taxon>Didymella</taxon>
    </lineage>
</organism>
<dbReference type="InterPro" id="IPR007612">
    <property type="entry name" value="LOR"/>
</dbReference>
<dbReference type="Proteomes" id="UP000800082">
    <property type="component" value="Unassembled WGS sequence"/>
</dbReference>
<dbReference type="Pfam" id="PF04525">
    <property type="entry name" value="LOR"/>
    <property type="match status" value="1"/>
</dbReference>
<gene>
    <name evidence="2" type="ORF">M421DRAFT_95349</name>
</gene>
<keyword evidence="3" id="KW-1185">Reference proteome</keyword>
<dbReference type="SUPFAM" id="SSF54518">
    <property type="entry name" value="Tubby C-terminal domain-like"/>
    <property type="match status" value="1"/>
</dbReference>
<dbReference type="OrthoDB" id="97518at2759"/>
<dbReference type="Gene3D" id="2.40.160.200">
    <property type="entry name" value="LURP1-related"/>
    <property type="match status" value="1"/>
</dbReference>
<proteinExistence type="inferred from homology"/>
<name>A0A6A5R8Q6_9PLEO</name>
<accession>A0A6A5R8Q6</accession>
<dbReference type="InterPro" id="IPR025659">
    <property type="entry name" value="Tubby-like_C"/>
</dbReference>
<dbReference type="EMBL" id="ML978992">
    <property type="protein sequence ID" value="KAF1924595.1"/>
    <property type="molecule type" value="Genomic_DNA"/>
</dbReference>
<protein>
    <recommendedName>
        <fullName evidence="4">DUF567-domain-containing protein</fullName>
    </recommendedName>
</protein>
<comment type="similarity">
    <text evidence="1">Belongs to the LOR family.</text>
</comment>
<dbReference type="PANTHER" id="PTHR31087:SF161">
    <property type="entry name" value="TUBBY C 2 FAMILY PROTEIN"/>
    <property type="match status" value="1"/>
</dbReference>
<dbReference type="RefSeq" id="XP_033444848.1">
    <property type="nucleotide sequence ID" value="XM_033598303.1"/>
</dbReference>